<evidence type="ECO:0000259" key="3">
    <source>
        <dbReference type="Pfam" id="PF01467"/>
    </source>
</evidence>
<dbReference type="InterPro" id="IPR004821">
    <property type="entry name" value="Cyt_trans-like"/>
</dbReference>
<evidence type="ECO:0000313" key="5">
    <source>
        <dbReference type="Proteomes" id="UP000185911"/>
    </source>
</evidence>
<keyword evidence="5" id="KW-1185">Reference proteome</keyword>
<evidence type="ECO:0000256" key="1">
    <source>
        <dbReference type="ARBA" id="ARBA00022679"/>
    </source>
</evidence>
<evidence type="ECO:0000256" key="2">
    <source>
        <dbReference type="ARBA" id="ARBA00022695"/>
    </source>
</evidence>
<dbReference type="STRING" id="81479.RA876_17880"/>
<protein>
    <submittedName>
        <fullName evidence="4">Bifunctional protein</fullName>
    </submittedName>
</protein>
<dbReference type="Gene3D" id="3.40.50.620">
    <property type="entry name" value="HUPs"/>
    <property type="match status" value="1"/>
</dbReference>
<name>A0A1Q8YIF6_9BURK</name>
<comment type="caution">
    <text evidence="4">The sequence shown here is derived from an EMBL/GenBank/DDBJ whole genome shotgun (WGS) entry which is preliminary data.</text>
</comment>
<dbReference type="InterPro" id="IPR014729">
    <property type="entry name" value="Rossmann-like_a/b/a_fold"/>
</dbReference>
<reference evidence="4 5" key="1">
    <citation type="submission" date="2017-01" db="EMBL/GenBank/DDBJ databases">
        <title>Genome sequence of Rhodoferax antarcticus ANT.BR, a psychrophilic purple nonsulfur bacterium from an Antarctic microbial mat.</title>
        <authorList>
            <person name="Baker J."/>
            <person name="Riester C."/>
            <person name="Skinner B."/>
            <person name="Newell A."/>
            <person name="Swingley W."/>
            <person name="Madigan M."/>
            <person name="Jung D."/>
            <person name="Asao M."/>
            <person name="Chen M."/>
            <person name="Loughlin P."/>
            <person name="Pan H."/>
            <person name="Lin S."/>
            <person name="Li N."/>
            <person name="Shaw J."/>
            <person name="Prado M."/>
            <person name="Sherman C."/>
            <person name="Li X."/>
            <person name="Tang J."/>
            <person name="Blankenship R."/>
            <person name="Zhao T."/>
            <person name="Touchman J."/>
            <person name="Sattley M."/>
        </authorList>
    </citation>
    <scope>NUCLEOTIDE SEQUENCE [LARGE SCALE GENOMIC DNA]</scope>
    <source>
        <strain evidence="4 5">ANT.BR</strain>
    </source>
</reference>
<proteinExistence type="predicted"/>
<dbReference type="NCBIfam" id="TIGR00125">
    <property type="entry name" value="cyt_tran_rel"/>
    <property type="match status" value="1"/>
</dbReference>
<evidence type="ECO:0000313" key="4">
    <source>
        <dbReference type="EMBL" id="OLP07690.1"/>
    </source>
</evidence>
<accession>A0A1Q8YIF6</accession>
<gene>
    <name evidence="4" type="ORF">BLL52_0786</name>
</gene>
<dbReference type="GO" id="GO:0016779">
    <property type="term" value="F:nucleotidyltransferase activity"/>
    <property type="evidence" value="ECO:0007669"/>
    <property type="project" value="UniProtKB-KW"/>
</dbReference>
<sequence length="180" mass="19311">MQYMPQPHAVSAFAATGAAAKLVALTDKLCTPEQLTLRLGALPRPLVFTNGVFDVLHRGHVMYLEQARALGASLVVALNTDASAKRLGKGPDRPLNNEVDRACVIAALASSSLVTWFDEDTPLELIGLVRPDLLVKGGDYDMTKLSETTLVQSWGGHARALPFVQGYSTTALVNKIKNLS</sequence>
<dbReference type="Pfam" id="PF01467">
    <property type="entry name" value="CTP_transf_like"/>
    <property type="match status" value="1"/>
</dbReference>
<organism evidence="4 5">
    <name type="scientific">Rhodoferax antarcticus ANT.BR</name>
    <dbReference type="NCBI Taxonomy" id="1111071"/>
    <lineage>
        <taxon>Bacteria</taxon>
        <taxon>Pseudomonadati</taxon>
        <taxon>Pseudomonadota</taxon>
        <taxon>Betaproteobacteria</taxon>
        <taxon>Burkholderiales</taxon>
        <taxon>Comamonadaceae</taxon>
        <taxon>Rhodoferax</taxon>
    </lineage>
</organism>
<dbReference type="AlphaFoldDB" id="A0A1Q8YIF6"/>
<dbReference type="PANTHER" id="PTHR43793">
    <property type="entry name" value="FAD SYNTHASE"/>
    <property type="match status" value="1"/>
</dbReference>
<keyword evidence="1" id="KW-0808">Transferase</keyword>
<keyword evidence="2" id="KW-0548">Nucleotidyltransferase</keyword>
<dbReference type="SUPFAM" id="SSF52374">
    <property type="entry name" value="Nucleotidylyl transferase"/>
    <property type="match status" value="1"/>
</dbReference>
<dbReference type="Proteomes" id="UP000185911">
    <property type="component" value="Unassembled WGS sequence"/>
</dbReference>
<dbReference type="InterPro" id="IPR050385">
    <property type="entry name" value="Archaeal_FAD_synthase"/>
</dbReference>
<feature type="domain" description="Cytidyltransferase-like" evidence="3">
    <location>
        <begin position="48"/>
        <end position="151"/>
    </location>
</feature>
<dbReference type="EMBL" id="MSYM01000007">
    <property type="protein sequence ID" value="OLP07690.1"/>
    <property type="molecule type" value="Genomic_DNA"/>
</dbReference>
<dbReference type="PANTHER" id="PTHR43793:SF2">
    <property type="entry name" value="BIFUNCTIONAL PROTEIN HLDE"/>
    <property type="match status" value="1"/>
</dbReference>